<dbReference type="Pfam" id="PF12705">
    <property type="entry name" value="PDDEXK_1"/>
    <property type="match status" value="1"/>
</dbReference>
<dbReference type="GO" id="GO:0003677">
    <property type="term" value="F:DNA binding"/>
    <property type="evidence" value="ECO:0007669"/>
    <property type="project" value="UniProtKB-KW"/>
</dbReference>
<dbReference type="SUPFAM" id="SSF52540">
    <property type="entry name" value="P-loop containing nucleoside triphosphate hydrolases"/>
    <property type="match status" value="2"/>
</dbReference>
<dbReference type="NCBIfam" id="TIGR02773">
    <property type="entry name" value="addB_Gpos"/>
    <property type="match status" value="1"/>
</dbReference>
<proteinExistence type="predicted"/>
<keyword evidence="9" id="KW-0067">ATP-binding</keyword>
<evidence type="ECO:0000256" key="12">
    <source>
        <dbReference type="ARBA" id="ARBA00023125"/>
    </source>
</evidence>
<evidence type="ECO:0000313" key="16">
    <source>
        <dbReference type="Proteomes" id="UP000559117"/>
    </source>
</evidence>
<sequence>MLEFILGRSGTGKTSRCLNDIKNILEKSPEGPPLFLILPEHMTFKMERRLAMLLNDNGGFSRAFVFGFRRLCQYILTKSGGANIPRINEIGKNLLLSRIILENKQSLTALAKAAQQRNFTASLSAIIEELKTYGISSADLQEAALTTNDESLQQKLTDLALLYNAFNQTTADRYNDNEDILALTTKKILAADWLQNCEIWIDGFVFFNPQELALLQQLFSKADNIHITLCIDDLKANSSEAALFHRQYRSFEDITDLCNKLNIPTNQVYLKQAMRFLSPAQKTIEEKMFVLPLQEPAADAAGIKIAEAANRRLEAEAAVIDIVRLCREENYQYNDIGIIIREPAYNGILQAILQDYKIPFFSDNKRLFVHHPLAELLRSCLEAIRTWQYEPLLRCFKTDFFDVTRDDIDILENYVLEFGIKGKKIWLSESDWIFCQQSFNEALSVQDDEYLEKINNIRRQLLPPLAELTDNLANAQNIQDYTYSLYNFLMALNVPEKLALWQKTAEDNGELAIAKEHEQIWQDTIDLLDQLVDTCGSEELSLKEYLHLLNDGLDALQISLIPPGLDYITIASFEQNSLENKNAVYILGTNEGIMPKRSKPEGLLSDSDRLYLSDKGLSLSITVNDDNFFENFLLYKAFTLSRKYTWISYALADAEGSALNKSMLIDRLYTLLPLSKAQKISILLENYSDDSEKRRVVTPRRSISYLTAALRQYREKNTLASFWFDVYNWLLEHQEYHHFLKTALAGLFAQAPKAFLPPEIATAIYSSQGTLKGSVTRFEQFHSCPFKHFARYALKLTERAEFNFAAPDRGMLLHETMRRFGETLLEKNLHWSEISAEERHDLCQQIVNDLSPQLQNQILLSNRQYEHLTQRIAQTAEQAIERLCNFSRHSEFSPIAMEKTFGSGTNALPPLIYDLDNNQKISISGQIDRIDSEQSGRYFLIIDYKSGNAYINLSEVYYGLKLQLLTYMLVVQNAAEYLQLAASAIPAGILYCFLKTTMLTFNKEMNQSEIQQQIIKQMRMPGWILLDTDVIKKIDDSATFIKVNFNKNGSLSKASLPHVKTEEEFYALLKYMDKMLINTGNRILTGDSAITPYKMKQKTACMFCPYIALCRFDISVPGYKYNELADQKDEVIIERIKTES</sequence>
<protein>
    <submittedName>
        <fullName evidence="15">ATP-dependent helicase/nuclease subunit B</fullName>
        <ecNumber evidence="15">3.1.-.-</ecNumber>
        <ecNumber evidence="15">3.6.4.12</ecNumber>
    </submittedName>
</protein>
<keyword evidence="6 15" id="KW-0378">Hydrolase</keyword>
<keyword evidence="3" id="KW-0479">Metal-binding</keyword>
<keyword evidence="4" id="KW-0547">Nucleotide-binding</keyword>
<keyword evidence="2" id="KW-0540">Nuclease</keyword>
<comment type="caution">
    <text evidence="15">The sequence shown here is derived from an EMBL/GenBank/DDBJ whole genome shotgun (WGS) entry which is preliminary data.</text>
</comment>
<keyword evidence="5" id="KW-0227">DNA damage</keyword>
<dbReference type="Gene3D" id="6.10.140.1030">
    <property type="match status" value="1"/>
</dbReference>
<keyword evidence="12" id="KW-0238">DNA-binding</keyword>
<dbReference type="AlphaFoldDB" id="A0A840UXQ3"/>
<dbReference type="GO" id="GO:0004527">
    <property type="term" value="F:exonuclease activity"/>
    <property type="evidence" value="ECO:0007669"/>
    <property type="project" value="UniProtKB-KW"/>
</dbReference>
<dbReference type="EMBL" id="JACHFH010000036">
    <property type="protein sequence ID" value="MBB5337175.1"/>
    <property type="molecule type" value="Genomic_DNA"/>
</dbReference>
<keyword evidence="13" id="KW-0234">DNA repair</keyword>
<dbReference type="RefSeq" id="WP_183862777.1">
    <property type="nucleotide sequence ID" value="NZ_JACHFH010000036.1"/>
</dbReference>
<keyword evidence="11" id="KW-0411">Iron-sulfur</keyword>
<reference evidence="15 16" key="1">
    <citation type="submission" date="2020-08" db="EMBL/GenBank/DDBJ databases">
        <title>Genomic Encyclopedia of Type Strains, Phase IV (KMG-IV): sequencing the most valuable type-strain genomes for metagenomic binning, comparative biology and taxonomic classification.</title>
        <authorList>
            <person name="Goeker M."/>
        </authorList>
    </citation>
    <scope>NUCLEOTIDE SEQUENCE [LARGE SCALE GENOMIC DNA]</scope>
    <source>
        <strain evidence="15 16">DSM 24661</strain>
    </source>
</reference>
<evidence type="ECO:0000256" key="13">
    <source>
        <dbReference type="ARBA" id="ARBA00023204"/>
    </source>
</evidence>
<evidence type="ECO:0000256" key="8">
    <source>
        <dbReference type="ARBA" id="ARBA00022839"/>
    </source>
</evidence>
<evidence type="ECO:0000256" key="4">
    <source>
        <dbReference type="ARBA" id="ARBA00022741"/>
    </source>
</evidence>
<dbReference type="InterPro" id="IPR049035">
    <property type="entry name" value="ADDB_N"/>
</dbReference>
<dbReference type="GO" id="GO:0005524">
    <property type="term" value="F:ATP binding"/>
    <property type="evidence" value="ECO:0007669"/>
    <property type="project" value="UniProtKB-KW"/>
</dbReference>
<dbReference type="EC" id="3.1.-.-" evidence="15"/>
<evidence type="ECO:0000256" key="1">
    <source>
        <dbReference type="ARBA" id="ARBA00022485"/>
    </source>
</evidence>
<evidence type="ECO:0000256" key="9">
    <source>
        <dbReference type="ARBA" id="ARBA00022840"/>
    </source>
</evidence>
<keyword evidence="1" id="KW-0004">4Fe-4S</keyword>
<dbReference type="GO" id="GO:0046872">
    <property type="term" value="F:metal ion binding"/>
    <property type="evidence" value="ECO:0007669"/>
    <property type="project" value="UniProtKB-KW"/>
</dbReference>
<evidence type="ECO:0000256" key="3">
    <source>
        <dbReference type="ARBA" id="ARBA00022723"/>
    </source>
</evidence>
<evidence type="ECO:0000256" key="2">
    <source>
        <dbReference type="ARBA" id="ARBA00022722"/>
    </source>
</evidence>
<dbReference type="Gene3D" id="3.90.320.10">
    <property type="match status" value="1"/>
</dbReference>
<dbReference type="InterPro" id="IPR027417">
    <property type="entry name" value="P-loop_NTPase"/>
</dbReference>
<evidence type="ECO:0000256" key="11">
    <source>
        <dbReference type="ARBA" id="ARBA00023014"/>
    </source>
</evidence>
<dbReference type="PROSITE" id="PS51217">
    <property type="entry name" value="UVRD_HELICASE_CTER"/>
    <property type="match status" value="1"/>
</dbReference>
<dbReference type="InterPro" id="IPR014140">
    <property type="entry name" value="DNA_helicase_suAddB"/>
</dbReference>
<dbReference type="InterPro" id="IPR011604">
    <property type="entry name" value="PDDEXK-like_dom_sf"/>
</dbReference>
<feature type="domain" description="UvrD-like helicase C-terminal" evidence="14">
    <location>
        <begin position="274"/>
        <end position="566"/>
    </location>
</feature>
<dbReference type="GO" id="GO:0003678">
    <property type="term" value="F:DNA helicase activity"/>
    <property type="evidence" value="ECO:0007669"/>
    <property type="project" value="UniProtKB-EC"/>
</dbReference>
<evidence type="ECO:0000256" key="5">
    <source>
        <dbReference type="ARBA" id="ARBA00022763"/>
    </source>
</evidence>
<dbReference type="Proteomes" id="UP000559117">
    <property type="component" value="Unassembled WGS sequence"/>
</dbReference>
<dbReference type="InterPro" id="IPR014017">
    <property type="entry name" value="DNA_helicase_UvrD-like_C"/>
</dbReference>
<organism evidence="15 16">
    <name type="scientific">Pectinatus brassicae</name>
    <dbReference type="NCBI Taxonomy" id="862415"/>
    <lineage>
        <taxon>Bacteria</taxon>
        <taxon>Bacillati</taxon>
        <taxon>Bacillota</taxon>
        <taxon>Negativicutes</taxon>
        <taxon>Selenomonadales</taxon>
        <taxon>Selenomonadaceae</taxon>
        <taxon>Pectinatus</taxon>
    </lineage>
</organism>
<dbReference type="PANTHER" id="PTHR30591:SF1">
    <property type="entry name" value="RECBCD ENZYME SUBUNIT RECC"/>
    <property type="match status" value="1"/>
</dbReference>
<keyword evidence="10" id="KW-0408">Iron</keyword>
<name>A0A840UXQ3_9FIRM</name>
<dbReference type="EC" id="3.6.4.12" evidence="15"/>
<gene>
    <name evidence="15" type="ORF">HNR32_002332</name>
</gene>
<evidence type="ECO:0000256" key="10">
    <source>
        <dbReference type="ARBA" id="ARBA00023004"/>
    </source>
</evidence>
<accession>A0A840UXQ3</accession>
<evidence type="ECO:0000259" key="14">
    <source>
        <dbReference type="PROSITE" id="PS51217"/>
    </source>
</evidence>
<keyword evidence="7 15" id="KW-0347">Helicase</keyword>
<dbReference type="GO" id="GO:0000724">
    <property type="term" value="P:double-strand break repair via homologous recombination"/>
    <property type="evidence" value="ECO:0007669"/>
    <property type="project" value="InterPro"/>
</dbReference>
<dbReference type="PANTHER" id="PTHR30591">
    <property type="entry name" value="RECBCD ENZYME SUBUNIT RECC"/>
    <property type="match status" value="1"/>
</dbReference>
<keyword evidence="8" id="KW-0269">Exonuclease</keyword>
<keyword evidence="16" id="KW-1185">Reference proteome</keyword>
<dbReference type="GO" id="GO:0051539">
    <property type="term" value="F:4 iron, 4 sulfur cluster binding"/>
    <property type="evidence" value="ECO:0007669"/>
    <property type="project" value="UniProtKB-KW"/>
</dbReference>
<evidence type="ECO:0000313" key="15">
    <source>
        <dbReference type="EMBL" id="MBB5337175.1"/>
    </source>
</evidence>
<evidence type="ECO:0000256" key="7">
    <source>
        <dbReference type="ARBA" id="ARBA00022806"/>
    </source>
</evidence>
<dbReference type="Pfam" id="PF21445">
    <property type="entry name" value="ADDB_N"/>
    <property type="match status" value="1"/>
</dbReference>
<dbReference type="InterPro" id="IPR038726">
    <property type="entry name" value="PDDEXK_AddAB-type"/>
</dbReference>
<dbReference type="Gene3D" id="3.40.50.300">
    <property type="entry name" value="P-loop containing nucleotide triphosphate hydrolases"/>
    <property type="match status" value="4"/>
</dbReference>
<evidence type="ECO:0000256" key="6">
    <source>
        <dbReference type="ARBA" id="ARBA00022801"/>
    </source>
</evidence>